<sequence length="190" mass="21802">MSEQHRHFAALAARVANDRDRLAFTELFDFFAPRIKAYLRRLGLGDEAAEDIAQEVMIVLWHKAHLFDPAKSSLSTWLFRVARNRRIDAVRRDKSGLLDPDDPMLQPAEPVLPDATMDDEQRDERVREAMAELPEEQVGLVRMAFFLGYSHSRIAEETGLPLGTVKSRIRLAFGRLRRALEQDARVDTDF</sequence>
<dbReference type="InterPro" id="IPR039425">
    <property type="entry name" value="RNA_pol_sigma-70-like"/>
</dbReference>
<dbReference type="InterPro" id="IPR013249">
    <property type="entry name" value="RNA_pol_sigma70_r4_t2"/>
</dbReference>
<dbReference type="GO" id="GO:0003677">
    <property type="term" value="F:DNA binding"/>
    <property type="evidence" value="ECO:0007669"/>
    <property type="project" value="InterPro"/>
</dbReference>
<evidence type="ECO:0000259" key="6">
    <source>
        <dbReference type="Pfam" id="PF04542"/>
    </source>
</evidence>
<evidence type="ECO:0000256" key="2">
    <source>
        <dbReference type="ARBA" id="ARBA00023015"/>
    </source>
</evidence>
<gene>
    <name evidence="8" type="ORF">E0E05_16635</name>
</gene>
<comment type="similarity">
    <text evidence="1">Belongs to the sigma-70 factor family. ECF subfamily.</text>
</comment>
<evidence type="ECO:0000256" key="4">
    <source>
        <dbReference type="ARBA" id="ARBA00023163"/>
    </source>
</evidence>
<dbReference type="KEGG" id="rpod:E0E05_16635"/>
<dbReference type="Gene3D" id="1.10.1740.10">
    <property type="match status" value="1"/>
</dbReference>
<dbReference type="CDD" id="cd06171">
    <property type="entry name" value="Sigma70_r4"/>
    <property type="match status" value="1"/>
</dbReference>
<dbReference type="InterPro" id="IPR013325">
    <property type="entry name" value="RNA_pol_sigma_r2"/>
</dbReference>
<dbReference type="InterPro" id="IPR036388">
    <property type="entry name" value="WH-like_DNA-bd_sf"/>
</dbReference>
<protein>
    <submittedName>
        <fullName evidence="8">Sigma-70 family RNA polymerase sigma factor</fullName>
    </submittedName>
</protein>
<name>A0A4P6V470_9HYPH</name>
<dbReference type="OrthoDB" id="9784272at2"/>
<dbReference type="Pfam" id="PF04542">
    <property type="entry name" value="Sigma70_r2"/>
    <property type="match status" value="1"/>
</dbReference>
<dbReference type="EMBL" id="CP036532">
    <property type="protein sequence ID" value="QBK32065.1"/>
    <property type="molecule type" value="Genomic_DNA"/>
</dbReference>
<dbReference type="NCBIfam" id="TIGR02937">
    <property type="entry name" value="sigma70-ECF"/>
    <property type="match status" value="1"/>
</dbReference>
<feature type="domain" description="RNA polymerase sigma-70 region 2" evidence="6">
    <location>
        <begin position="31"/>
        <end position="94"/>
    </location>
</feature>
<dbReference type="RefSeq" id="WP_131617709.1">
    <property type="nucleotide sequence ID" value="NZ_CP036532.1"/>
</dbReference>
<keyword evidence="9" id="KW-1185">Reference proteome</keyword>
<keyword evidence="2" id="KW-0805">Transcription regulation</keyword>
<keyword evidence="3" id="KW-0731">Sigma factor</keyword>
<dbReference type="GO" id="GO:0016987">
    <property type="term" value="F:sigma factor activity"/>
    <property type="evidence" value="ECO:0007669"/>
    <property type="project" value="UniProtKB-KW"/>
</dbReference>
<dbReference type="SUPFAM" id="SSF88946">
    <property type="entry name" value="Sigma2 domain of RNA polymerase sigma factors"/>
    <property type="match status" value="1"/>
</dbReference>
<evidence type="ECO:0000313" key="9">
    <source>
        <dbReference type="Proteomes" id="UP000293719"/>
    </source>
</evidence>
<evidence type="ECO:0000256" key="1">
    <source>
        <dbReference type="ARBA" id="ARBA00010641"/>
    </source>
</evidence>
<dbReference type="InterPro" id="IPR007627">
    <property type="entry name" value="RNA_pol_sigma70_r2"/>
</dbReference>
<organism evidence="8 9">
    <name type="scientific">Roseitalea porphyridii</name>
    <dbReference type="NCBI Taxonomy" id="1852022"/>
    <lineage>
        <taxon>Bacteria</taxon>
        <taxon>Pseudomonadati</taxon>
        <taxon>Pseudomonadota</taxon>
        <taxon>Alphaproteobacteria</taxon>
        <taxon>Hyphomicrobiales</taxon>
        <taxon>Ahrensiaceae</taxon>
        <taxon>Roseitalea</taxon>
    </lineage>
</organism>
<evidence type="ECO:0000256" key="3">
    <source>
        <dbReference type="ARBA" id="ARBA00023082"/>
    </source>
</evidence>
<keyword evidence="4" id="KW-0804">Transcription</keyword>
<dbReference type="Proteomes" id="UP000293719">
    <property type="component" value="Chromosome"/>
</dbReference>
<dbReference type="Pfam" id="PF08281">
    <property type="entry name" value="Sigma70_r4_2"/>
    <property type="match status" value="1"/>
</dbReference>
<dbReference type="GeneID" id="90768932"/>
<dbReference type="Gene3D" id="1.10.10.10">
    <property type="entry name" value="Winged helix-like DNA-binding domain superfamily/Winged helix DNA-binding domain"/>
    <property type="match status" value="1"/>
</dbReference>
<accession>A0A4P6V470</accession>
<dbReference type="InterPro" id="IPR013324">
    <property type="entry name" value="RNA_pol_sigma_r3/r4-like"/>
</dbReference>
<reference evidence="8 9" key="1">
    <citation type="journal article" date="2017" name="Int. J. Syst. Evol. Microbiol.">
        <title>Roseitalea porphyridii gen. nov., sp. nov., isolated from a red alga, and reclassification of Hoeflea suaedae Chung et al. 2013 as Pseudohoeflea suaedae gen. nov., comb. nov.</title>
        <authorList>
            <person name="Hyeon J.W."/>
            <person name="Jeong S.E."/>
            <person name="Baek K."/>
            <person name="Jeon C.O."/>
        </authorList>
    </citation>
    <scope>NUCLEOTIDE SEQUENCE [LARGE SCALE GENOMIC DNA]</scope>
    <source>
        <strain evidence="8 9">MA7-20</strain>
    </source>
</reference>
<dbReference type="InterPro" id="IPR014284">
    <property type="entry name" value="RNA_pol_sigma-70_dom"/>
</dbReference>
<evidence type="ECO:0000256" key="5">
    <source>
        <dbReference type="SAM" id="MobiDB-lite"/>
    </source>
</evidence>
<dbReference type="PANTHER" id="PTHR43133:SF62">
    <property type="entry name" value="RNA POLYMERASE SIGMA FACTOR SIGZ"/>
    <property type="match status" value="1"/>
</dbReference>
<feature type="region of interest" description="Disordered" evidence="5">
    <location>
        <begin position="94"/>
        <end position="114"/>
    </location>
</feature>
<proteinExistence type="inferred from homology"/>
<dbReference type="GO" id="GO:0006352">
    <property type="term" value="P:DNA-templated transcription initiation"/>
    <property type="evidence" value="ECO:0007669"/>
    <property type="project" value="InterPro"/>
</dbReference>
<evidence type="ECO:0000259" key="7">
    <source>
        <dbReference type="Pfam" id="PF08281"/>
    </source>
</evidence>
<dbReference type="SUPFAM" id="SSF88659">
    <property type="entry name" value="Sigma3 and sigma4 domains of RNA polymerase sigma factors"/>
    <property type="match status" value="1"/>
</dbReference>
<feature type="domain" description="RNA polymerase sigma factor 70 region 4 type 2" evidence="7">
    <location>
        <begin position="124"/>
        <end position="174"/>
    </location>
</feature>
<dbReference type="AlphaFoldDB" id="A0A4P6V470"/>
<dbReference type="PANTHER" id="PTHR43133">
    <property type="entry name" value="RNA POLYMERASE ECF-TYPE SIGMA FACTO"/>
    <property type="match status" value="1"/>
</dbReference>
<evidence type="ECO:0000313" key="8">
    <source>
        <dbReference type="EMBL" id="QBK32065.1"/>
    </source>
</evidence>